<feature type="compositionally biased region" description="Acidic residues" evidence="1">
    <location>
        <begin position="306"/>
        <end position="321"/>
    </location>
</feature>
<name>A0A6A4IPI0_9AGAR</name>
<evidence type="ECO:0000313" key="2">
    <source>
        <dbReference type="EMBL" id="KAE9411590.1"/>
    </source>
</evidence>
<feature type="region of interest" description="Disordered" evidence="1">
    <location>
        <begin position="80"/>
        <end position="130"/>
    </location>
</feature>
<reference evidence="2" key="1">
    <citation type="journal article" date="2019" name="Environ. Microbiol.">
        <title>Fungal ecological strategies reflected in gene transcription - a case study of two litter decomposers.</title>
        <authorList>
            <person name="Barbi F."/>
            <person name="Kohler A."/>
            <person name="Barry K."/>
            <person name="Baskaran P."/>
            <person name="Daum C."/>
            <person name="Fauchery L."/>
            <person name="Ihrmark K."/>
            <person name="Kuo A."/>
            <person name="LaButti K."/>
            <person name="Lipzen A."/>
            <person name="Morin E."/>
            <person name="Grigoriev I.V."/>
            <person name="Henrissat B."/>
            <person name="Lindahl B."/>
            <person name="Martin F."/>
        </authorList>
    </citation>
    <scope>NUCLEOTIDE SEQUENCE</scope>
    <source>
        <strain evidence="2">JB14</strain>
    </source>
</reference>
<evidence type="ECO:0000313" key="3">
    <source>
        <dbReference type="Proteomes" id="UP000799118"/>
    </source>
</evidence>
<protein>
    <submittedName>
        <fullName evidence="2">Uncharacterized protein</fullName>
    </submittedName>
</protein>
<dbReference type="OrthoDB" id="2804229at2759"/>
<dbReference type="AlphaFoldDB" id="A0A6A4IPI0"/>
<gene>
    <name evidence="2" type="ORF">BT96DRAFT_18449</name>
</gene>
<sequence length="352" mass="37910">MLTGSRASSILSTSTGDGSVQTPSSPTLRAKDALSTNARIPAPPPPPPLPQVMFHNHSRKAPIRPTLTLQTQLQRTIARAPSFQPNKTPASQQLSSPVSGPSNSLPSSPAPVQSPNVLRREPSSNSPVTRSHCRYHKISLLEEDDGGHIYFLVPGCSLVDRKLIKEEEIKDHGDATYEDSTRKVADIETLGINDYVISVIRMLVGPDKEHEVYFLPKPGEERARRVTATHHRSNLSRSSITASNSSNVFASPRTSHANNNAFSPSSSSMAAPVSAAGSSSTNRSQRSRRQPQDREAESSLWSEAETSTDTDGEDSDGDYDGPPESKKQKLAHLSEGGRTAEPGLTPEPKSGP</sequence>
<feature type="region of interest" description="Disordered" evidence="1">
    <location>
        <begin position="1"/>
        <end position="54"/>
    </location>
</feature>
<feature type="compositionally biased region" description="Basic residues" evidence="1">
    <location>
        <begin position="225"/>
        <end position="234"/>
    </location>
</feature>
<proteinExistence type="predicted"/>
<feature type="compositionally biased region" description="Pro residues" evidence="1">
    <location>
        <begin position="41"/>
        <end position="50"/>
    </location>
</feature>
<evidence type="ECO:0000256" key="1">
    <source>
        <dbReference type="SAM" id="MobiDB-lite"/>
    </source>
</evidence>
<feature type="region of interest" description="Disordered" evidence="1">
    <location>
        <begin position="223"/>
        <end position="352"/>
    </location>
</feature>
<dbReference type="EMBL" id="ML769383">
    <property type="protein sequence ID" value="KAE9411590.1"/>
    <property type="molecule type" value="Genomic_DNA"/>
</dbReference>
<feature type="compositionally biased region" description="Low complexity" evidence="1">
    <location>
        <begin position="255"/>
        <end position="284"/>
    </location>
</feature>
<organism evidence="2 3">
    <name type="scientific">Gymnopus androsaceus JB14</name>
    <dbReference type="NCBI Taxonomy" id="1447944"/>
    <lineage>
        <taxon>Eukaryota</taxon>
        <taxon>Fungi</taxon>
        <taxon>Dikarya</taxon>
        <taxon>Basidiomycota</taxon>
        <taxon>Agaricomycotina</taxon>
        <taxon>Agaricomycetes</taxon>
        <taxon>Agaricomycetidae</taxon>
        <taxon>Agaricales</taxon>
        <taxon>Marasmiineae</taxon>
        <taxon>Omphalotaceae</taxon>
        <taxon>Gymnopus</taxon>
    </lineage>
</organism>
<keyword evidence="3" id="KW-1185">Reference proteome</keyword>
<accession>A0A6A4IPI0</accession>
<feature type="compositionally biased region" description="Polar residues" evidence="1">
    <location>
        <begin position="83"/>
        <end position="116"/>
    </location>
</feature>
<feature type="compositionally biased region" description="Low complexity" evidence="1">
    <location>
        <begin position="235"/>
        <end position="247"/>
    </location>
</feature>
<dbReference type="Proteomes" id="UP000799118">
    <property type="component" value="Unassembled WGS sequence"/>
</dbReference>
<feature type="compositionally biased region" description="Polar residues" evidence="1">
    <location>
        <begin position="1"/>
        <end position="27"/>
    </location>
</feature>